<sequence length="763" mass="88827">MNVKQHPDYQDEQEWLEFTKQYMKIVIKASESDEENFRENMKDALEGIDFKDSSFRYMNMLTNSNLLRRTAEELRKLKRIQPKPYFARIDFKRAGKDTEEVLYFGKASLFDKETQKPIIVDWRSQIANLYYDGRLGEVSYEAEGGEYQGYLSLKRQYVIEDGELIDIRDIDLTTTDELLQKSLSESSSNRLSEIVATIQEEQNEIIRADLNKPIIVQGAAGSGKTTIALHRISYFIYTYADQFSPDQLMILAPNRLFIDYISEVLPELGVESILQTTFIDYVSKCIGKRMKLKHPEEKLIKFINGSEGDSVRWMSAFKGSLQFRDIIDRYLHDILQSLLPKEDLFLSKIRLYSASKISHLIVNEYKYLPYYQRVDKIKRILQNHVRTEKKRILEKVNKFYEERIESALTSHVDPDKRRSYVTKALDKKNEAISDINKESRTTVTSYMKKFPKHDLFYYYKKLTTDHELLSNYGAGILDGEQIKQFCQYNKALHREGCYEVEDLAALLYLQSELYGIEKHLRAKNVVIDEAQDYSYFQLFALRSALDTDMFTIVGDLAQGIHSYRGINDWSIVQNEIFPRSTYKTLQKSYRTTVEIMHAANDILKLLKLELPMVEPVVRHGEKPIFHYCSSSHKDTVKSIETNINKLYSEGMKTVALIGKTNKECLRLAKLVEQHTKLSVQLLKENEEINKGDVVIVSSHLSKGLEFDAVIIVALDESFDENEINVKLLYVSMTRPLHRLLFFGKNLSSFLLDRVDETLFEIIK</sequence>
<name>A0ABR9QQ27_9BACI</name>
<evidence type="ECO:0000256" key="2">
    <source>
        <dbReference type="ARBA" id="ARBA00022801"/>
    </source>
</evidence>
<dbReference type="InterPro" id="IPR027417">
    <property type="entry name" value="P-loop_NTPase"/>
</dbReference>
<evidence type="ECO:0000256" key="3">
    <source>
        <dbReference type="ARBA" id="ARBA00022806"/>
    </source>
</evidence>
<organism evidence="7 8">
    <name type="scientific">Litchfieldia luteola</name>
    <dbReference type="NCBI Taxonomy" id="682179"/>
    <lineage>
        <taxon>Bacteria</taxon>
        <taxon>Bacillati</taxon>
        <taxon>Bacillota</taxon>
        <taxon>Bacilli</taxon>
        <taxon>Bacillales</taxon>
        <taxon>Bacillaceae</taxon>
        <taxon>Litchfieldia</taxon>
    </lineage>
</organism>
<dbReference type="RefSeq" id="WP_193539891.1">
    <property type="nucleotide sequence ID" value="NZ_JADCLJ010000025.1"/>
</dbReference>
<evidence type="ECO:0000313" key="8">
    <source>
        <dbReference type="Proteomes" id="UP001516662"/>
    </source>
</evidence>
<dbReference type="Pfam" id="PF13538">
    <property type="entry name" value="UvrD_C_2"/>
    <property type="match status" value="1"/>
</dbReference>
<gene>
    <name evidence="7" type="ORF">IMZ08_21480</name>
</gene>
<evidence type="ECO:0000259" key="6">
    <source>
        <dbReference type="PROSITE" id="PS51198"/>
    </source>
</evidence>
<accession>A0ABR9QQ27</accession>
<dbReference type="Gene3D" id="3.40.50.300">
    <property type="entry name" value="P-loop containing nucleotide triphosphate hydrolases"/>
    <property type="match status" value="2"/>
</dbReference>
<evidence type="ECO:0000256" key="1">
    <source>
        <dbReference type="ARBA" id="ARBA00022741"/>
    </source>
</evidence>
<dbReference type="InterPro" id="IPR000212">
    <property type="entry name" value="DNA_helicase_UvrD/REP"/>
</dbReference>
<keyword evidence="4 5" id="KW-0067">ATP-binding</keyword>
<dbReference type="EMBL" id="JADCLJ010000025">
    <property type="protein sequence ID" value="MBE4910615.1"/>
    <property type="molecule type" value="Genomic_DNA"/>
</dbReference>
<evidence type="ECO:0000256" key="4">
    <source>
        <dbReference type="ARBA" id="ARBA00022840"/>
    </source>
</evidence>
<keyword evidence="3 5" id="KW-0347">Helicase</keyword>
<keyword evidence="2 5" id="KW-0378">Hydrolase</keyword>
<reference evidence="7 8" key="1">
    <citation type="submission" date="2020-10" db="EMBL/GenBank/DDBJ databases">
        <title>Bacillus sp. HD4P25, an endophyte from a halophyte.</title>
        <authorList>
            <person name="Sun J.-Q."/>
        </authorList>
    </citation>
    <scope>NUCLEOTIDE SEQUENCE [LARGE SCALE GENOMIC DNA]</scope>
    <source>
        <strain evidence="7 8">YIM 93174</strain>
    </source>
</reference>
<evidence type="ECO:0000256" key="5">
    <source>
        <dbReference type="PROSITE-ProRule" id="PRU00560"/>
    </source>
</evidence>
<dbReference type="InterPro" id="IPR014016">
    <property type="entry name" value="UvrD-like_ATP-bd"/>
</dbReference>
<dbReference type="PROSITE" id="PS51198">
    <property type="entry name" value="UVRD_HELICASE_ATP_BIND"/>
    <property type="match status" value="1"/>
</dbReference>
<comment type="caution">
    <text evidence="7">The sequence shown here is derived from an EMBL/GenBank/DDBJ whole genome shotgun (WGS) entry which is preliminary data.</text>
</comment>
<dbReference type="InterPro" id="IPR027785">
    <property type="entry name" value="UvrD-like_helicase_C"/>
</dbReference>
<feature type="domain" description="UvrD-like helicase ATP-binding" evidence="6">
    <location>
        <begin position="197"/>
        <end position="592"/>
    </location>
</feature>
<dbReference type="SUPFAM" id="SSF52540">
    <property type="entry name" value="P-loop containing nucleoside triphosphate hydrolases"/>
    <property type="match status" value="1"/>
</dbReference>
<dbReference type="Proteomes" id="UP001516662">
    <property type="component" value="Unassembled WGS sequence"/>
</dbReference>
<keyword evidence="8" id="KW-1185">Reference proteome</keyword>
<dbReference type="InterPro" id="IPR048228">
    <property type="entry name" value="HelD_bacillota"/>
</dbReference>
<evidence type="ECO:0000313" key="7">
    <source>
        <dbReference type="EMBL" id="MBE4910615.1"/>
    </source>
</evidence>
<dbReference type="NCBIfam" id="NF041464">
    <property type="entry name" value="HelD_BACSU"/>
    <property type="match status" value="1"/>
</dbReference>
<dbReference type="PANTHER" id="PTHR11070">
    <property type="entry name" value="UVRD / RECB / PCRA DNA HELICASE FAMILY MEMBER"/>
    <property type="match status" value="1"/>
</dbReference>
<keyword evidence="1 5" id="KW-0547">Nucleotide-binding</keyword>
<dbReference type="PANTHER" id="PTHR11070:SF17">
    <property type="entry name" value="DNA HELICASE IV"/>
    <property type="match status" value="1"/>
</dbReference>
<proteinExistence type="predicted"/>
<feature type="binding site" evidence="5">
    <location>
        <begin position="218"/>
        <end position="225"/>
    </location>
    <ligand>
        <name>ATP</name>
        <dbReference type="ChEBI" id="CHEBI:30616"/>
    </ligand>
</feature>
<dbReference type="Pfam" id="PF13245">
    <property type="entry name" value="AAA_19"/>
    <property type="match status" value="1"/>
</dbReference>
<protein>
    <submittedName>
        <fullName evidence="7">AAA family ATPase</fullName>
    </submittedName>
</protein>